<dbReference type="STRING" id="5601.A0A0D2FXL7"/>
<reference evidence="2 3" key="1">
    <citation type="submission" date="2015-01" db="EMBL/GenBank/DDBJ databases">
        <title>The Genome Sequence of Capronia semiimmersa CBS27337.</title>
        <authorList>
            <consortium name="The Broad Institute Genomics Platform"/>
            <person name="Cuomo C."/>
            <person name="de Hoog S."/>
            <person name="Gorbushina A."/>
            <person name="Stielow B."/>
            <person name="Teixiera M."/>
            <person name="Abouelleil A."/>
            <person name="Chapman S.B."/>
            <person name="Priest M."/>
            <person name="Young S.K."/>
            <person name="Wortman J."/>
            <person name="Nusbaum C."/>
            <person name="Birren B."/>
        </authorList>
    </citation>
    <scope>NUCLEOTIDE SEQUENCE [LARGE SCALE GENOMIC DNA]</scope>
    <source>
        <strain evidence="2 3">CBS 27337</strain>
    </source>
</reference>
<feature type="domain" description="Heterokaryon incompatibility" evidence="1">
    <location>
        <begin position="45"/>
        <end position="199"/>
    </location>
</feature>
<dbReference type="HOGENOM" id="CLU_004184_7_5_1"/>
<dbReference type="Proteomes" id="UP000054266">
    <property type="component" value="Unassembled WGS sequence"/>
</dbReference>
<name>A0A0D2FXL7_9EURO</name>
<dbReference type="PANTHER" id="PTHR24148">
    <property type="entry name" value="ANKYRIN REPEAT DOMAIN-CONTAINING PROTEIN 39 HOMOLOG-RELATED"/>
    <property type="match status" value="1"/>
</dbReference>
<dbReference type="EMBL" id="KN846957">
    <property type="protein sequence ID" value="KIW71215.1"/>
    <property type="molecule type" value="Genomic_DNA"/>
</dbReference>
<proteinExistence type="predicted"/>
<protein>
    <recommendedName>
        <fullName evidence="1">Heterokaryon incompatibility domain-containing protein</fullName>
    </recommendedName>
</protein>
<dbReference type="Pfam" id="PF06985">
    <property type="entry name" value="HET"/>
    <property type="match status" value="1"/>
</dbReference>
<dbReference type="PANTHER" id="PTHR24148:SF64">
    <property type="entry name" value="HETEROKARYON INCOMPATIBILITY DOMAIN-CONTAINING PROTEIN"/>
    <property type="match status" value="1"/>
</dbReference>
<gene>
    <name evidence="2" type="ORF">PV04_03405</name>
</gene>
<evidence type="ECO:0000259" key="1">
    <source>
        <dbReference type="Pfam" id="PF06985"/>
    </source>
</evidence>
<keyword evidence="3" id="KW-1185">Reference proteome</keyword>
<evidence type="ECO:0000313" key="2">
    <source>
        <dbReference type="EMBL" id="KIW71215.1"/>
    </source>
</evidence>
<evidence type="ECO:0000313" key="3">
    <source>
        <dbReference type="Proteomes" id="UP000054266"/>
    </source>
</evidence>
<dbReference type="AlphaFoldDB" id="A0A0D2FXL7"/>
<dbReference type="InterPro" id="IPR052895">
    <property type="entry name" value="HetReg/Transcr_Mod"/>
</dbReference>
<organism evidence="2 3">
    <name type="scientific">Phialophora macrospora</name>
    <dbReference type="NCBI Taxonomy" id="1851006"/>
    <lineage>
        <taxon>Eukaryota</taxon>
        <taxon>Fungi</taxon>
        <taxon>Dikarya</taxon>
        <taxon>Ascomycota</taxon>
        <taxon>Pezizomycotina</taxon>
        <taxon>Eurotiomycetes</taxon>
        <taxon>Chaetothyriomycetidae</taxon>
        <taxon>Chaetothyriales</taxon>
        <taxon>Herpotrichiellaceae</taxon>
        <taxon>Phialophora</taxon>
    </lineage>
</organism>
<dbReference type="InterPro" id="IPR010730">
    <property type="entry name" value="HET"/>
</dbReference>
<sequence>MKNFEYRELLTEDRIRILELLPGAEDDAIRCNLTSELRQDTITGYDAISYTWGTSTRRAEIICCDEILSVTTNLAGALLEIRRKSPDISCRLWVDGICINQERSEEKNHQVKRLSEVYRDAKHVFVWLGPDADGIAKDCFDFLEEWTRHLDEQLRIRKSIDKIPSLEPPPHLRISEEQGSKLSRLLQCSWFSRVWVLQEAGLAKVCQLLWGKHSMDLAVLIELACFCDGRTVISRLMGCDDSALQLWRIVFLCVFVKYDNAESWRCSMPLIQSLHEKNHRRPGLYLDILQIGRSFSAKETCDHIYAFYGNPLARSPDGKLLLEPDYDKDEREVEFDAALAFLKREHDAPYVLCFVQHSSADEITGSNGPSWIPKWRNPQTDPTPLFTIGNIGLQFTAGGDVDRLQYLVDIGARLLSLQGFIFDHLTWTSEVLRTDNFALNPTQWDSELRTSQQTYIDKLWTEVSLASKHRSNLTKVPKTALIDDDFSYTLVTAYNNPLVVESAEHRKRFSIYRQALETAGREGRSGAALLSGKQTHRASLYERNTRRCRDRRLALTELGRFA</sequence>
<accession>A0A0D2FXL7</accession>